<evidence type="ECO:0000256" key="8">
    <source>
        <dbReference type="ARBA" id="ARBA00022989"/>
    </source>
</evidence>
<feature type="signal peptide" evidence="14">
    <location>
        <begin position="1"/>
        <end position="23"/>
    </location>
</feature>
<dbReference type="FunFam" id="2.60.40.60:FF:000020">
    <property type="entry name" value="Dachsous cadherin-related 1b"/>
    <property type="match status" value="2"/>
</dbReference>
<sequence length="1098" mass="120758">MEDSRVLRLLCVIVMVIMNYVTCEDVTYTIKEEQKPNSVVGNIGRDSKIHDMVTDVDFANLRYSLLTQGNAFSSFFTIDGVTGDLFAAKRIDKESLCPFTTACVLNIEVVASNQGSGGVFFESIKIHINVNDINDNEPVFAQQRASIEISESVNIGASFSLTGAVDKDTGENNTLKKYEILPKDGPFGVGFNINIDGSSTVSIIVEKQLDRETKDSYTVTIIARDGGQPSRNGTMIVDINITDYNDNSPKFSDEIYNATVRENTPSQTVIQIVSAIDDDIGKNGEIFYRLSARQSADIHRYFSMNAVSGAISIRTSLEYQTTENMKIIVEASDRGVPPKFSQAIVEVTVIDTDNNPPQIRINMLSGLINALILETASIGSPVAHMAVTDPDSGQNGVVNCYSQNAAFDLRALDKNEYKIVVAKVLDYEESRSYLVTIMCEDSGNPPLNSSEYFTVDVLDANDNKPVFIQTNYAVSIPENNSINDTLLQVVATDADTNTENGRISYRLQDDAYPYFDINPSNGIVKARVVLDREDNASHIFHVLAMDNGIPKNTATAEVIINLLDINDEAPKFEKDSYTFYVYENRNANTIVGNVSAFDPDLGPGGLFVFTLATSDFTTKLPFTISPDGLLSTTRMLDSESQSQHVFTIFATDQGVVSPLTGSTRVTVVVLDENDNTPFFTFPNDANHSLTVYLPISKNSSIVKINAADDDSGVNGKITYTLRSDNVSSLFVINPITGNILVTRDITPADIATYHFTVSAEDGGKISNKLERRFSISFELERVNVGSLGGDGNQNVTIVVALICATILVSAAVLIALFVIKRRDRNRRAKYLESQKSSTGNTEAGKSDVQFKSEREKNGRMNEIEGKDNPAFRMNKSQGQGNNYKQVSESSLKGTSKLNESLDTSTATDIPGGVAVGDHAHQRLIKMASIRLQHDLKLHANHAPIHHKPLTYEAKVREWQDHSRRAEDFHSTSSGEVTTGDSGNGSDEDSHYHHDRNITPTKIRLGVGAVVRNHYNPAPLEKHKTANNLSTTPRQVKFVIPSEDCVSPIYSHYSHSHPSIRSDATEDNDDTTTSGSYSIMMDDIRSELPDFNVVKDIYV</sequence>
<dbReference type="InterPro" id="IPR020894">
    <property type="entry name" value="Cadherin_CS"/>
</dbReference>
<feature type="domain" description="Cadherin" evidence="15">
    <location>
        <begin position="252"/>
        <end position="359"/>
    </location>
</feature>
<feature type="domain" description="Cadherin" evidence="15">
    <location>
        <begin position="372"/>
        <end position="467"/>
    </location>
</feature>
<dbReference type="Gene3D" id="2.60.40.60">
    <property type="entry name" value="Cadherins"/>
    <property type="match status" value="7"/>
</dbReference>
<keyword evidence="10" id="KW-0325">Glycoprotein</keyword>
<evidence type="ECO:0000256" key="3">
    <source>
        <dbReference type="ARBA" id="ARBA00022692"/>
    </source>
</evidence>
<feature type="compositionally biased region" description="Polar residues" evidence="12">
    <location>
        <begin position="833"/>
        <end position="843"/>
    </location>
</feature>
<feature type="domain" description="Cadherin" evidence="15">
    <location>
        <begin position="573"/>
        <end position="679"/>
    </location>
</feature>
<dbReference type="InterPro" id="IPR013164">
    <property type="entry name" value="Cadherin_N"/>
</dbReference>
<proteinExistence type="predicted"/>
<dbReference type="PROSITE" id="PS00232">
    <property type="entry name" value="CADHERIN_1"/>
    <property type="match status" value="3"/>
</dbReference>
<dbReference type="EMBL" id="JAZGQO010000011">
    <property type="protein sequence ID" value="KAK6173873.1"/>
    <property type="molecule type" value="Genomic_DNA"/>
</dbReference>
<feature type="transmembrane region" description="Helical" evidence="13">
    <location>
        <begin position="797"/>
        <end position="819"/>
    </location>
</feature>
<accession>A0AAN8JGT8</accession>
<dbReference type="SMART" id="SM00112">
    <property type="entry name" value="CA"/>
    <property type="match status" value="7"/>
</dbReference>
<evidence type="ECO:0000256" key="11">
    <source>
        <dbReference type="PROSITE-ProRule" id="PRU00043"/>
    </source>
</evidence>
<evidence type="ECO:0000256" key="14">
    <source>
        <dbReference type="SAM" id="SignalP"/>
    </source>
</evidence>
<dbReference type="GO" id="GO:0005886">
    <property type="term" value="C:plasma membrane"/>
    <property type="evidence" value="ECO:0007669"/>
    <property type="project" value="UniProtKB-SubCell"/>
</dbReference>
<keyword evidence="6 11" id="KW-0106">Calcium</keyword>
<feature type="domain" description="Cadherin" evidence="15">
    <location>
        <begin position="141"/>
        <end position="251"/>
    </location>
</feature>
<dbReference type="SUPFAM" id="SSF49313">
    <property type="entry name" value="Cadherin-like"/>
    <property type="match status" value="7"/>
</dbReference>
<evidence type="ECO:0000256" key="5">
    <source>
        <dbReference type="ARBA" id="ARBA00022737"/>
    </source>
</evidence>
<gene>
    <name evidence="16" type="ORF">SNE40_017252</name>
</gene>
<dbReference type="AlphaFoldDB" id="A0AAN8JGT8"/>
<evidence type="ECO:0000256" key="1">
    <source>
        <dbReference type="ARBA" id="ARBA00004251"/>
    </source>
</evidence>
<feature type="region of interest" description="Disordered" evidence="12">
    <location>
        <begin position="1053"/>
        <end position="1075"/>
    </location>
</feature>
<keyword evidence="3 13" id="KW-0812">Transmembrane</keyword>
<dbReference type="PANTHER" id="PTHR24028">
    <property type="entry name" value="CADHERIN-87A"/>
    <property type="match status" value="1"/>
</dbReference>
<feature type="compositionally biased region" description="Polar residues" evidence="12">
    <location>
        <begin position="874"/>
        <end position="894"/>
    </location>
</feature>
<dbReference type="FunFam" id="2.60.40.60:FF:000007">
    <property type="entry name" value="Protocadherin alpha 2"/>
    <property type="match status" value="1"/>
</dbReference>
<dbReference type="InterPro" id="IPR002126">
    <property type="entry name" value="Cadherin-like_dom"/>
</dbReference>
<dbReference type="FunFam" id="2.60.40.60:FF:000033">
    <property type="entry name" value="FAT atypical cadherin 1"/>
    <property type="match status" value="1"/>
</dbReference>
<dbReference type="GO" id="GO:0007156">
    <property type="term" value="P:homophilic cell adhesion via plasma membrane adhesion molecules"/>
    <property type="evidence" value="ECO:0007669"/>
    <property type="project" value="InterPro"/>
</dbReference>
<keyword evidence="8 13" id="KW-1133">Transmembrane helix</keyword>
<protein>
    <recommendedName>
        <fullName evidence="15">Cadherin domain-containing protein</fullName>
    </recommendedName>
</protein>
<dbReference type="PANTHER" id="PTHR24028:SF146">
    <property type="entry name" value="CADHERIN 96CB, ISOFORM D-RELATED"/>
    <property type="match status" value="1"/>
</dbReference>
<reference evidence="16 17" key="1">
    <citation type="submission" date="2024-01" db="EMBL/GenBank/DDBJ databases">
        <title>The genome of the rayed Mediterranean limpet Patella caerulea (Linnaeus, 1758).</title>
        <authorList>
            <person name="Anh-Thu Weber A."/>
            <person name="Halstead-Nussloch G."/>
        </authorList>
    </citation>
    <scope>NUCLEOTIDE SEQUENCE [LARGE SCALE GENOMIC DNA]</scope>
    <source>
        <strain evidence="16">AATW-2023a</strain>
        <tissue evidence="16">Whole specimen</tissue>
    </source>
</reference>
<comment type="caution">
    <text evidence="16">The sequence shown here is derived from an EMBL/GenBank/DDBJ whole genome shotgun (WGS) entry which is preliminary data.</text>
</comment>
<dbReference type="PROSITE" id="PS50268">
    <property type="entry name" value="CADHERIN_2"/>
    <property type="match status" value="7"/>
</dbReference>
<dbReference type="GO" id="GO:0005509">
    <property type="term" value="F:calcium ion binding"/>
    <property type="evidence" value="ECO:0007669"/>
    <property type="project" value="UniProtKB-UniRule"/>
</dbReference>
<comment type="subcellular location">
    <subcellularLocation>
        <location evidence="1">Cell membrane</location>
        <topology evidence="1">Single-pass type I membrane protein</topology>
    </subcellularLocation>
</comment>
<evidence type="ECO:0000256" key="12">
    <source>
        <dbReference type="SAM" id="MobiDB-lite"/>
    </source>
</evidence>
<evidence type="ECO:0000256" key="6">
    <source>
        <dbReference type="ARBA" id="ARBA00022837"/>
    </source>
</evidence>
<keyword evidence="5" id="KW-0677">Repeat</keyword>
<evidence type="ECO:0000256" key="9">
    <source>
        <dbReference type="ARBA" id="ARBA00023136"/>
    </source>
</evidence>
<evidence type="ECO:0000313" key="16">
    <source>
        <dbReference type="EMBL" id="KAK6173873.1"/>
    </source>
</evidence>
<evidence type="ECO:0000256" key="2">
    <source>
        <dbReference type="ARBA" id="ARBA00022475"/>
    </source>
</evidence>
<keyword evidence="2" id="KW-1003">Cell membrane</keyword>
<dbReference type="Proteomes" id="UP001347796">
    <property type="component" value="Unassembled WGS sequence"/>
</dbReference>
<evidence type="ECO:0000313" key="17">
    <source>
        <dbReference type="Proteomes" id="UP001347796"/>
    </source>
</evidence>
<feature type="compositionally biased region" description="Polar residues" evidence="12">
    <location>
        <begin position="970"/>
        <end position="984"/>
    </location>
</feature>
<dbReference type="CDD" id="cd11304">
    <property type="entry name" value="Cadherin_repeat"/>
    <property type="match status" value="7"/>
</dbReference>
<keyword evidence="7" id="KW-0130">Cell adhesion</keyword>
<feature type="domain" description="Cadherin" evidence="15">
    <location>
        <begin position="698"/>
        <end position="783"/>
    </location>
</feature>
<evidence type="ECO:0000259" key="15">
    <source>
        <dbReference type="PROSITE" id="PS50268"/>
    </source>
</evidence>
<dbReference type="PRINTS" id="PR00205">
    <property type="entry name" value="CADHERIN"/>
</dbReference>
<keyword evidence="9 13" id="KW-0472">Membrane</keyword>
<dbReference type="InterPro" id="IPR015919">
    <property type="entry name" value="Cadherin-like_sf"/>
</dbReference>
<feature type="domain" description="Cadherin" evidence="15">
    <location>
        <begin position="22"/>
        <end position="140"/>
    </location>
</feature>
<evidence type="ECO:0000256" key="4">
    <source>
        <dbReference type="ARBA" id="ARBA00022729"/>
    </source>
</evidence>
<dbReference type="Pfam" id="PF08266">
    <property type="entry name" value="Cadherin_2"/>
    <property type="match status" value="1"/>
</dbReference>
<evidence type="ECO:0000256" key="7">
    <source>
        <dbReference type="ARBA" id="ARBA00022889"/>
    </source>
</evidence>
<feature type="domain" description="Cadherin" evidence="15">
    <location>
        <begin position="468"/>
        <end position="572"/>
    </location>
</feature>
<evidence type="ECO:0000256" key="13">
    <source>
        <dbReference type="SAM" id="Phobius"/>
    </source>
</evidence>
<feature type="region of interest" description="Disordered" evidence="12">
    <location>
        <begin position="962"/>
        <end position="998"/>
    </location>
</feature>
<evidence type="ECO:0000256" key="10">
    <source>
        <dbReference type="ARBA" id="ARBA00023180"/>
    </source>
</evidence>
<feature type="chain" id="PRO_5043050903" description="Cadherin domain-containing protein" evidence="14">
    <location>
        <begin position="24"/>
        <end position="1098"/>
    </location>
</feature>
<dbReference type="InterPro" id="IPR050174">
    <property type="entry name" value="Protocadherin/Cadherin-CA"/>
</dbReference>
<dbReference type="FunFam" id="2.60.40.60:FF:000092">
    <property type="entry name" value="Protocadherin 8"/>
    <property type="match status" value="1"/>
</dbReference>
<feature type="compositionally biased region" description="Basic and acidic residues" evidence="12">
    <location>
        <begin position="987"/>
        <end position="996"/>
    </location>
</feature>
<dbReference type="Pfam" id="PF00028">
    <property type="entry name" value="Cadherin"/>
    <property type="match status" value="6"/>
</dbReference>
<name>A0AAN8JGT8_PATCE</name>
<organism evidence="16 17">
    <name type="scientific">Patella caerulea</name>
    <name type="common">Rayed Mediterranean limpet</name>
    <dbReference type="NCBI Taxonomy" id="87958"/>
    <lineage>
        <taxon>Eukaryota</taxon>
        <taxon>Metazoa</taxon>
        <taxon>Spiralia</taxon>
        <taxon>Lophotrochozoa</taxon>
        <taxon>Mollusca</taxon>
        <taxon>Gastropoda</taxon>
        <taxon>Patellogastropoda</taxon>
        <taxon>Patelloidea</taxon>
        <taxon>Patellidae</taxon>
        <taxon>Patella</taxon>
    </lineage>
</organism>
<keyword evidence="4 14" id="KW-0732">Signal</keyword>
<feature type="compositionally biased region" description="Basic and acidic residues" evidence="12">
    <location>
        <begin position="844"/>
        <end position="869"/>
    </location>
</feature>
<keyword evidence="17" id="KW-1185">Reference proteome</keyword>
<feature type="region of interest" description="Disordered" evidence="12">
    <location>
        <begin position="830"/>
        <end position="894"/>
    </location>
</feature>